<name>A0A9W9FLE7_9EURO</name>
<sequence>MNISIILDTHMYIDGSGQKVFGYDWEKCVDLASLFEAVENADNYMFFGMAMALKPVEWHRGKKMVT</sequence>
<comment type="caution">
    <text evidence="1">The sequence shown here is derived from an EMBL/GenBank/DDBJ whole genome shotgun (WGS) entry which is preliminary data.</text>
</comment>
<dbReference type="Gene3D" id="3.40.390.10">
    <property type="entry name" value="Collagenase (Catalytic Domain)"/>
    <property type="match status" value="1"/>
</dbReference>
<evidence type="ECO:0000313" key="2">
    <source>
        <dbReference type="Proteomes" id="UP001141434"/>
    </source>
</evidence>
<keyword evidence="2" id="KW-1185">Reference proteome</keyword>
<dbReference type="GeneID" id="81394299"/>
<reference evidence="1" key="1">
    <citation type="submission" date="2022-11" db="EMBL/GenBank/DDBJ databases">
        <authorList>
            <person name="Petersen C."/>
        </authorList>
    </citation>
    <scope>NUCLEOTIDE SEQUENCE</scope>
    <source>
        <strain evidence="1">IBT 34128</strain>
    </source>
</reference>
<protein>
    <submittedName>
        <fullName evidence="1">Uncharacterized protein</fullName>
    </submittedName>
</protein>
<gene>
    <name evidence="1" type="ORF">NUU61_004549</name>
</gene>
<dbReference type="RefSeq" id="XP_056513158.1">
    <property type="nucleotide sequence ID" value="XM_056655131.1"/>
</dbReference>
<dbReference type="InterPro" id="IPR024079">
    <property type="entry name" value="MetalloPept_cat_dom_sf"/>
</dbReference>
<dbReference type="AlphaFoldDB" id="A0A9W9FLE7"/>
<organism evidence="1 2">
    <name type="scientific">Penicillium alfredii</name>
    <dbReference type="NCBI Taxonomy" id="1506179"/>
    <lineage>
        <taxon>Eukaryota</taxon>
        <taxon>Fungi</taxon>
        <taxon>Dikarya</taxon>
        <taxon>Ascomycota</taxon>
        <taxon>Pezizomycotina</taxon>
        <taxon>Eurotiomycetes</taxon>
        <taxon>Eurotiomycetidae</taxon>
        <taxon>Eurotiales</taxon>
        <taxon>Aspergillaceae</taxon>
        <taxon>Penicillium</taxon>
    </lineage>
</organism>
<evidence type="ECO:0000313" key="1">
    <source>
        <dbReference type="EMBL" id="KAJ5102327.1"/>
    </source>
</evidence>
<reference evidence="1" key="2">
    <citation type="journal article" date="2023" name="IMA Fungus">
        <title>Comparative genomic study of the Penicillium genus elucidates a diverse pangenome and 15 lateral gene transfer events.</title>
        <authorList>
            <person name="Petersen C."/>
            <person name="Sorensen T."/>
            <person name="Nielsen M.R."/>
            <person name="Sondergaard T.E."/>
            <person name="Sorensen J.L."/>
            <person name="Fitzpatrick D.A."/>
            <person name="Frisvad J.C."/>
            <person name="Nielsen K.L."/>
        </authorList>
    </citation>
    <scope>NUCLEOTIDE SEQUENCE</scope>
    <source>
        <strain evidence="1">IBT 34128</strain>
    </source>
</reference>
<proteinExistence type="predicted"/>
<dbReference type="EMBL" id="JAPMSZ010000005">
    <property type="protein sequence ID" value="KAJ5102327.1"/>
    <property type="molecule type" value="Genomic_DNA"/>
</dbReference>
<dbReference type="GO" id="GO:0008237">
    <property type="term" value="F:metallopeptidase activity"/>
    <property type="evidence" value="ECO:0007669"/>
    <property type="project" value="InterPro"/>
</dbReference>
<accession>A0A9W9FLE7</accession>
<dbReference type="Proteomes" id="UP001141434">
    <property type="component" value="Unassembled WGS sequence"/>
</dbReference>